<dbReference type="OrthoDB" id="1423116at2"/>
<comment type="caution">
    <text evidence="3">The sequence shown here is derived from an EMBL/GenBank/DDBJ whole genome shotgun (WGS) entry which is preliminary data.</text>
</comment>
<sequence>MNLKYKTLITALLSAAALVLFSCEKDDDTGSVSFVTAYPEFEMAGDRYVSVVQGETFTDPGVVAREGGEEIEVTVSGEVDTSTPGVYDITYSAVNSDNFSGSTTRTVAVLAAPEQAGVDISGAYVRSGVTANVTKLAPGFYLMSNVWGPNLIPGYLVTANGTDITIAEAALSGFGPVSGSGTLDDGTLVLLVTLSNYGIVDSRREWEAQ</sequence>
<dbReference type="EMBL" id="VFRQ01000006">
    <property type="protein sequence ID" value="TPE43717.1"/>
    <property type="molecule type" value="Genomic_DNA"/>
</dbReference>
<dbReference type="Pfam" id="PF16403">
    <property type="entry name" value="Bact_surface_Ig-like"/>
    <property type="match status" value="1"/>
</dbReference>
<protein>
    <submittedName>
        <fullName evidence="3">DUF5011 domain-containing protein</fullName>
    </submittedName>
</protein>
<keyword evidence="1" id="KW-0732">Signal</keyword>
<feature type="signal peptide" evidence="1">
    <location>
        <begin position="1"/>
        <end position="22"/>
    </location>
</feature>
<dbReference type="Proteomes" id="UP000316727">
    <property type="component" value="Unassembled WGS sequence"/>
</dbReference>
<feature type="domain" description="Pesticidal crystal protein Cry22Aa Ig-like" evidence="2">
    <location>
        <begin position="42"/>
        <end position="109"/>
    </location>
</feature>
<dbReference type="AlphaFoldDB" id="A0A501WA79"/>
<dbReference type="InterPro" id="IPR032179">
    <property type="entry name" value="Cry22Aa_Ig-like"/>
</dbReference>
<dbReference type="PROSITE" id="PS51257">
    <property type="entry name" value="PROKAR_LIPOPROTEIN"/>
    <property type="match status" value="1"/>
</dbReference>
<feature type="chain" id="PRO_5021270320" evidence="1">
    <location>
        <begin position="23"/>
        <end position="209"/>
    </location>
</feature>
<proteinExistence type="predicted"/>
<evidence type="ECO:0000313" key="4">
    <source>
        <dbReference type="Proteomes" id="UP000316727"/>
    </source>
</evidence>
<evidence type="ECO:0000256" key="1">
    <source>
        <dbReference type="SAM" id="SignalP"/>
    </source>
</evidence>
<dbReference type="InterPro" id="IPR013783">
    <property type="entry name" value="Ig-like_fold"/>
</dbReference>
<reference evidence="3 4" key="1">
    <citation type="submission" date="2019-06" db="EMBL/GenBank/DDBJ databases">
        <title>A novel bacterium of genus Pontibacter, isolated from marine sediment.</title>
        <authorList>
            <person name="Huang H."/>
            <person name="Mo K."/>
            <person name="Hu Y."/>
        </authorList>
    </citation>
    <scope>NUCLEOTIDE SEQUENCE [LARGE SCALE GENOMIC DNA]</scope>
    <source>
        <strain evidence="3 4">HB172049</strain>
    </source>
</reference>
<evidence type="ECO:0000259" key="2">
    <source>
        <dbReference type="Pfam" id="PF16403"/>
    </source>
</evidence>
<dbReference type="Gene3D" id="2.60.40.10">
    <property type="entry name" value="Immunoglobulins"/>
    <property type="match status" value="1"/>
</dbReference>
<gene>
    <name evidence="3" type="ORF">FJM65_13315</name>
</gene>
<evidence type="ECO:0000313" key="3">
    <source>
        <dbReference type="EMBL" id="TPE43717.1"/>
    </source>
</evidence>
<keyword evidence="4" id="KW-1185">Reference proteome</keyword>
<accession>A0A501WA79</accession>
<organism evidence="3 4">
    <name type="scientific">Pontibacter mangrovi</name>
    <dbReference type="NCBI Taxonomy" id="2589816"/>
    <lineage>
        <taxon>Bacteria</taxon>
        <taxon>Pseudomonadati</taxon>
        <taxon>Bacteroidota</taxon>
        <taxon>Cytophagia</taxon>
        <taxon>Cytophagales</taxon>
        <taxon>Hymenobacteraceae</taxon>
        <taxon>Pontibacter</taxon>
    </lineage>
</organism>
<dbReference type="RefSeq" id="WP_140622020.1">
    <property type="nucleotide sequence ID" value="NZ_VFRQ01000006.1"/>
</dbReference>
<name>A0A501WA79_9BACT</name>